<evidence type="ECO:0000256" key="1">
    <source>
        <dbReference type="ARBA" id="ARBA00022448"/>
    </source>
</evidence>
<organism evidence="6 7">
    <name type="scientific">Campylobacter californiensis</name>
    <dbReference type="NCBI Taxonomy" id="1032243"/>
    <lineage>
        <taxon>Bacteria</taxon>
        <taxon>Pseudomonadati</taxon>
        <taxon>Campylobacterota</taxon>
        <taxon>Epsilonproteobacteria</taxon>
        <taxon>Campylobacterales</taxon>
        <taxon>Campylobacteraceae</taxon>
        <taxon>Campylobacter</taxon>
    </lineage>
</organism>
<keyword evidence="2" id="KW-0547">Nucleotide-binding</keyword>
<reference evidence="6 7" key="1">
    <citation type="submission" date="2015-08" db="EMBL/GenBank/DDBJ databases">
        <title>Comparative genomics of the Campylobacter concisus group.</title>
        <authorList>
            <person name="Yee E."/>
            <person name="Chapman M.H."/>
            <person name="Huynh S."/>
            <person name="Bono J.L."/>
            <person name="On S.L."/>
            <person name="St Leger J."/>
            <person name="Foster G."/>
            <person name="Parker C.T."/>
            <person name="Miller W.G."/>
        </authorList>
    </citation>
    <scope>NUCLEOTIDE SEQUENCE [LARGE SCALE GENOMIC DNA]</scope>
    <source>
        <strain evidence="6 7">RM9337</strain>
    </source>
</reference>
<dbReference type="AlphaFoldDB" id="A0AAW3ZV84"/>
<dbReference type="CDD" id="cd03230">
    <property type="entry name" value="ABC_DR_subfamily_A"/>
    <property type="match status" value="1"/>
</dbReference>
<dbReference type="InterPro" id="IPR027417">
    <property type="entry name" value="P-loop_NTPase"/>
</dbReference>
<dbReference type="Proteomes" id="UP000650616">
    <property type="component" value="Unassembled WGS sequence"/>
</dbReference>
<dbReference type="Proteomes" id="UP001318760">
    <property type="component" value="Unassembled WGS sequence"/>
</dbReference>
<dbReference type="EMBL" id="JADBHS010000004">
    <property type="protein sequence ID" value="MBE2986060.1"/>
    <property type="molecule type" value="Genomic_DNA"/>
</dbReference>
<dbReference type="InterPro" id="IPR051782">
    <property type="entry name" value="ABC_Transporter_VariousFunc"/>
</dbReference>
<dbReference type="PROSITE" id="PS50893">
    <property type="entry name" value="ABC_TRANSPORTER_2"/>
    <property type="match status" value="1"/>
</dbReference>
<dbReference type="SMART" id="SM00382">
    <property type="entry name" value="AAA"/>
    <property type="match status" value="1"/>
</dbReference>
<gene>
    <name evidence="5" type="ORF">CCAL12919_02780</name>
    <name evidence="6" type="ORF">CCAL9337_02665</name>
</gene>
<keyword evidence="3 6" id="KW-0067">ATP-binding</keyword>
<dbReference type="Gene3D" id="3.40.50.300">
    <property type="entry name" value="P-loop containing nucleotide triphosphate hydrolases"/>
    <property type="match status" value="1"/>
</dbReference>
<dbReference type="EMBL" id="LIWG01000002">
    <property type="protein sequence ID" value="MBE3607633.1"/>
    <property type="molecule type" value="Genomic_DNA"/>
</dbReference>
<dbReference type="GO" id="GO:0005524">
    <property type="term" value="F:ATP binding"/>
    <property type="evidence" value="ECO:0007669"/>
    <property type="project" value="UniProtKB-KW"/>
</dbReference>
<feature type="domain" description="ABC transporter" evidence="4">
    <location>
        <begin position="2"/>
        <end position="216"/>
    </location>
</feature>
<sequence length="216" mass="24337">MIILKGITKTFSSQNILKNINLHIKKSQKVVIYGQNGAGKSSLMRIILGEFRPNNGEVKVCSADPFLSRKDALKNISFVPQTPPPLKFSLKELCEFVCKTSDVKFDRIKFFCDKLELDLNGNLNKPFYKLSGGMKQKMLVAIAFSKDSDVLIFDEPTANLDPKARGNFIGLLDEFAKSKTLVCISHRVDEVKQICDRYIEMDLGEIIKDETTGDHE</sequence>
<keyword evidence="1" id="KW-0813">Transport</keyword>
<evidence type="ECO:0000313" key="8">
    <source>
        <dbReference type="Proteomes" id="UP001318760"/>
    </source>
</evidence>
<comment type="caution">
    <text evidence="6">The sequence shown here is derived from an EMBL/GenBank/DDBJ whole genome shotgun (WGS) entry which is preliminary data.</text>
</comment>
<evidence type="ECO:0000256" key="3">
    <source>
        <dbReference type="ARBA" id="ARBA00022840"/>
    </source>
</evidence>
<dbReference type="InterPro" id="IPR003439">
    <property type="entry name" value="ABC_transporter-like_ATP-bd"/>
</dbReference>
<evidence type="ECO:0000259" key="4">
    <source>
        <dbReference type="PROSITE" id="PS50893"/>
    </source>
</evidence>
<dbReference type="RefSeq" id="WP_169935481.1">
    <property type="nucleotide sequence ID" value="NZ_CP012545.1"/>
</dbReference>
<proteinExistence type="predicted"/>
<dbReference type="SUPFAM" id="SSF52540">
    <property type="entry name" value="P-loop containing nucleoside triphosphate hydrolases"/>
    <property type="match status" value="1"/>
</dbReference>
<dbReference type="Pfam" id="PF00005">
    <property type="entry name" value="ABC_tran"/>
    <property type="match status" value="1"/>
</dbReference>
<dbReference type="PROSITE" id="PS00211">
    <property type="entry name" value="ABC_TRANSPORTER_1"/>
    <property type="match status" value="1"/>
</dbReference>
<evidence type="ECO:0000313" key="6">
    <source>
        <dbReference type="EMBL" id="MBE3607633.1"/>
    </source>
</evidence>
<reference evidence="5 8" key="2">
    <citation type="submission" date="2020-10" db="EMBL/GenBank/DDBJ databases">
        <title>Campylobacter californiensis sp. nov. isolated from cattle and feral swine in California.</title>
        <authorList>
            <person name="Miller W.G."/>
        </authorList>
    </citation>
    <scope>NUCLEOTIDE SEQUENCE [LARGE SCALE GENOMIC DNA]</scope>
    <source>
        <strain evidence="5 8">RM12919</strain>
    </source>
</reference>
<dbReference type="GO" id="GO:0016887">
    <property type="term" value="F:ATP hydrolysis activity"/>
    <property type="evidence" value="ECO:0007669"/>
    <property type="project" value="InterPro"/>
</dbReference>
<protein>
    <submittedName>
        <fullName evidence="6">ABC transporter ATP-binding protein</fullName>
    </submittedName>
</protein>
<keyword evidence="7" id="KW-1185">Reference proteome</keyword>
<evidence type="ECO:0000313" key="5">
    <source>
        <dbReference type="EMBL" id="MBE2986060.1"/>
    </source>
</evidence>
<dbReference type="PANTHER" id="PTHR42939">
    <property type="entry name" value="ABC TRANSPORTER ATP-BINDING PROTEIN ALBC-RELATED"/>
    <property type="match status" value="1"/>
</dbReference>
<name>A0AAW3ZV84_9BACT</name>
<dbReference type="InterPro" id="IPR003593">
    <property type="entry name" value="AAA+_ATPase"/>
</dbReference>
<accession>A0AAW3ZV84</accession>
<dbReference type="InterPro" id="IPR017871">
    <property type="entry name" value="ABC_transporter-like_CS"/>
</dbReference>
<evidence type="ECO:0000313" key="7">
    <source>
        <dbReference type="Proteomes" id="UP000650616"/>
    </source>
</evidence>
<dbReference type="PANTHER" id="PTHR42939:SF1">
    <property type="entry name" value="ABC TRANSPORTER ATP-BINDING PROTEIN ALBC-RELATED"/>
    <property type="match status" value="1"/>
</dbReference>
<evidence type="ECO:0000256" key="2">
    <source>
        <dbReference type="ARBA" id="ARBA00022741"/>
    </source>
</evidence>